<evidence type="ECO:0000256" key="1">
    <source>
        <dbReference type="ARBA" id="ARBA00022679"/>
    </source>
</evidence>
<comment type="catalytic activity">
    <reaction evidence="4">
        <text>2 cob(II)alamin + reduced [electron-transfer flavoprotein] + 2 ATP = 2 adenosylcob(III)alamin + 2 triphosphate + oxidized [electron-transfer flavoprotein] + 3 H(+)</text>
        <dbReference type="Rhea" id="RHEA:28671"/>
        <dbReference type="Rhea" id="RHEA-COMP:10685"/>
        <dbReference type="Rhea" id="RHEA-COMP:10686"/>
        <dbReference type="ChEBI" id="CHEBI:15378"/>
        <dbReference type="ChEBI" id="CHEBI:16304"/>
        <dbReference type="ChEBI" id="CHEBI:18036"/>
        <dbReference type="ChEBI" id="CHEBI:18408"/>
        <dbReference type="ChEBI" id="CHEBI:30616"/>
        <dbReference type="ChEBI" id="CHEBI:57692"/>
        <dbReference type="ChEBI" id="CHEBI:58307"/>
        <dbReference type="EC" id="2.5.1.17"/>
    </reaction>
</comment>
<dbReference type="NCBIfam" id="TIGR00636">
    <property type="entry name" value="PduO_Nterm"/>
    <property type="match status" value="1"/>
</dbReference>
<dbReference type="UniPathway" id="UPA00148">
    <property type="reaction ID" value="UER00233"/>
</dbReference>
<dbReference type="STRING" id="1797471.A3A71_02160"/>
<keyword evidence="3 4" id="KW-0067">ATP-binding</keyword>
<dbReference type="InterPro" id="IPR029499">
    <property type="entry name" value="PduO-typ"/>
</dbReference>
<evidence type="ECO:0000256" key="4">
    <source>
        <dbReference type="RuleBase" id="RU366026"/>
    </source>
</evidence>
<dbReference type="GO" id="GO:0005524">
    <property type="term" value="F:ATP binding"/>
    <property type="evidence" value="ECO:0007669"/>
    <property type="project" value="UniProtKB-UniRule"/>
</dbReference>
<dbReference type="InterPro" id="IPR016030">
    <property type="entry name" value="CblAdoTrfase-like"/>
</dbReference>
<comment type="similarity">
    <text evidence="4">Belongs to the Cob(I)alamin adenosyltransferase family.</text>
</comment>
<dbReference type="AlphaFoldDB" id="A0A1F5EBP0"/>
<proteinExistence type="inferred from homology"/>
<reference evidence="7 8" key="1">
    <citation type="journal article" date="2016" name="Nat. Commun.">
        <title>Thousands of microbial genomes shed light on interconnected biogeochemical processes in an aquifer system.</title>
        <authorList>
            <person name="Anantharaman K."/>
            <person name="Brown C.T."/>
            <person name="Hug L.A."/>
            <person name="Sharon I."/>
            <person name="Castelle C.J."/>
            <person name="Probst A.J."/>
            <person name="Thomas B.C."/>
            <person name="Singh A."/>
            <person name="Wilkins M.J."/>
            <person name="Karaoz U."/>
            <person name="Brodie E.L."/>
            <person name="Williams K.H."/>
            <person name="Hubbard S.S."/>
            <person name="Banfield J.F."/>
        </authorList>
    </citation>
    <scope>NUCLEOTIDE SEQUENCE [LARGE SCALE GENOMIC DNA]</scope>
</reference>
<dbReference type="Pfam" id="PF01923">
    <property type="entry name" value="Cob_adeno_trans"/>
    <property type="match status" value="1"/>
</dbReference>
<protein>
    <recommendedName>
        <fullName evidence="4">Corrinoid adenosyltransferase</fullName>
        <ecNumber evidence="4">2.5.1.17</ecNumber>
    </recommendedName>
    <alternativeName>
        <fullName evidence="4">Cob(II)alamin adenosyltransferase</fullName>
    </alternativeName>
    <alternativeName>
        <fullName evidence="4">Cob(II)yrinic acid a,c-diamide adenosyltransferase</fullName>
    </alternativeName>
    <alternativeName>
        <fullName evidence="4">Cobinamide/cobalamin adenosyltransferase</fullName>
    </alternativeName>
</protein>
<evidence type="ECO:0000313" key="8">
    <source>
        <dbReference type="Proteomes" id="UP000177481"/>
    </source>
</evidence>
<keyword evidence="4" id="KW-0169">Cobalamin biosynthesis</keyword>
<evidence type="ECO:0000256" key="2">
    <source>
        <dbReference type="ARBA" id="ARBA00022741"/>
    </source>
</evidence>
<dbReference type="InterPro" id="IPR036451">
    <property type="entry name" value="CblAdoTrfase-like_sf"/>
</dbReference>
<dbReference type="PANTHER" id="PTHR12213">
    <property type="entry name" value="CORRINOID ADENOSYLTRANSFERASE"/>
    <property type="match status" value="1"/>
</dbReference>
<name>A0A1F5EBP0_9BACT</name>
<evidence type="ECO:0000256" key="3">
    <source>
        <dbReference type="ARBA" id="ARBA00022840"/>
    </source>
</evidence>
<gene>
    <name evidence="7" type="ORF">A3A71_02160</name>
</gene>
<organism evidence="7 8">
    <name type="scientific">Candidatus Berkelbacteria bacterium RIFCSPLOWO2_01_FULL_50_28</name>
    <dbReference type="NCBI Taxonomy" id="1797471"/>
    <lineage>
        <taxon>Bacteria</taxon>
        <taxon>Candidatus Berkelbacteria</taxon>
    </lineage>
</organism>
<feature type="domain" description="Cobalamin adenosyltransferase-like" evidence="6">
    <location>
        <begin position="3"/>
        <end position="163"/>
    </location>
</feature>
<comment type="pathway">
    <text evidence="4">Cofactor biosynthesis; adenosylcobalamin biosynthesis; adenosylcobalamin from cob(II)yrinate a,c-diamide: step 2/7.</text>
</comment>
<sequence>MPIYTKKGDDGTTGLPGKRRVRKDDPLIETLGSLDSSNASIGVAITAISGKSELPNALRQVQRDLLSIGAQLAAADGEKLEDSWLDRRTSEMESTIDRWDKALPPLANFILPGGSAAGASIHLARTFVRTAERNLNHLDSTNGKILRYINRLSDFLFQAARFANYSTGNSEEIWQYGKKSS</sequence>
<feature type="region of interest" description="Disordered" evidence="5">
    <location>
        <begin position="1"/>
        <end position="20"/>
    </location>
</feature>
<dbReference type="Proteomes" id="UP000177481">
    <property type="component" value="Unassembled WGS sequence"/>
</dbReference>
<keyword evidence="2 4" id="KW-0547">Nucleotide-binding</keyword>
<evidence type="ECO:0000256" key="5">
    <source>
        <dbReference type="SAM" id="MobiDB-lite"/>
    </source>
</evidence>
<evidence type="ECO:0000259" key="6">
    <source>
        <dbReference type="Pfam" id="PF01923"/>
    </source>
</evidence>
<dbReference type="PANTHER" id="PTHR12213:SF0">
    <property type="entry name" value="CORRINOID ADENOSYLTRANSFERASE MMAB"/>
    <property type="match status" value="1"/>
</dbReference>
<dbReference type="Gene3D" id="1.20.1200.10">
    <property type="entry name" value="Cobalamin adenosyltransferase-like"/>
    <property type="match status" value="1"/>
</dbReference>
<feature type="compositionally biased region" description="Basic and acidic residues" evidence="5">
    <location>
        <begin position="1"/>
        <end position="10"/>
    </location>
</feature>
<comment type="caution">
    <text evidence="7">The sequence shown here is derived from an EMBL/GenBank/DDBJ whole genome shotgun (WGS) entry which is preliminary data.</text>
</comment>
<dbReference type="GO" id="GO:0008817">
    <property type="term" value="F:corrinoid adenosyltransferase activity"/>
    <property type="evidence" value="ECO:0007669"/>
    <property type="project" value="UniProtKB-UniRule"/>
</dbReference>
<dbReference type="SUPFAM" id="SSF89028">
    <property type="entry name" value="Cobalamin adenosyltransferase-like"/>
    <property type="match status" value="1"/>
</dbReference>
<dbReference type="EC" id="2.5.1.17" evidence="4"/>
<comment type="catalytic activity">
    <reaction evidence="4">
        <text>2 cob(II)yrinate a,c diamide + reduced [electron-transfer flavoprotein] + 2 ATP = 2 adenosylcob(III)yrinate a,c-diamide + 2 triphosphate + oxidized [electron-transfer flavoprotein] + 3 H(+)</text>
        <dbReference type="Rhea" id="RHEA:11528"/>
        <dbReference type="Rhea" id="RHEA-COMP:10685"/>
        <dbReference type="Rhea" id="RHEA-COMP:10686"/>
        <dbReference type="ChEBI" id="CHEBI:15378"/>
        <dbReference type="ChEBI" id="CHEBI:18036"/>
        <dbReference type="ChEBI" id="CHEBI:30616"/>
        <dbReference type="ChEBI" id="CHEBI:57692"/>
        <dbReference type="ChEBI" id="CHEBI:58307"/>
        <dbReference type="ChEBI" id="CHEBI:58503"/>
        <dbReference type="ChEBI" id="CHEBI:58537"/>
        <dbReference type="EC" id="2.5.1.17"/>
    </reaction>
</comment>
<dbReference type="GO" id="GO:0009236">
    <property type="term" value="P:cobalamin biosynthetic process"/>
    <property type="evidence" value="ECO:0007669"/>
    <property type="project" value="UniProtKB-UniRule"/>
</dbReference>
<dbReference type="EMBL" id="MEZX01000002">
    <property type="protein sequence ID" value="OGD64828.1"/>
    <property type="molecule type" value="Genomic_DNA"/>
</dbReference>
<keyword evidence="1 4" id="KW-0808">Transferase</keyword>
<accession>A0A1F5EBP0</accession>
<evidence type="ECO:0000313" key="7">
    <source>
        <dbReference type="EMBL" id="OGD64828.1"/>
    </source>
</evidence>